<reference evidence="3" key="1">
    <citation type="journal article" date="2019" name="Int. J. Syst. Evol. Microbiol.">
        <title>The Global Catalogue of Microorganisms (GCM) 10K type strain sequencing project: providing services to taxonomists for standard genome sequencing and annotation.</title>
        <authorList>
            <consortium name="The Broad Institute Genomics Platform"/>
            <consortium name="The Broad Institute Genome Sequencing Center for Infectious Disease"/>
            <person name="Wu L."/>
            <person name="Ma J."/>
        </authorList>
    </citation>
    <scope>NUCLEOTIDE SEQUENCE [LARGE SCALE GENOMIC DNA]</scope>
    <source>
        <strain evidence="3">CCUG 56042</strain>
    </source>
</reference>
<keyword evidence="3" id="KW-1185">Reference proteome</keyword>
<organism evidence="2 3">
    <name type="scientific">Paraburkholderia denitrificans</name>
    <dbReference type="NCBI Taxonomy" id="694025"/>
    <lineage>
        <taxon>Bacteria</taxon>
        <taxon>Pseudomonadati</taxon>
        <taxon>Pseudomonadota</taxon>
        <taxon>Betaproteobacteria</taxon>
        <taxon>Burkholderiales</taxon>
        <taxon>Burkholderiaceae</taxon>
        <taxon>Paraburkholderia</taxon>
    </lineage>
</organism>
<accession>A0ABW0J7G8</accession>
<evidence type="ECO:0000313" key="3">
    <source>
        <dbReference type="Proteomes" id="UP001596103"/>
    </source>
</evidence>
<name>A0ABW0J7G8_9BURK</name>
<dbReference type="EMBL" id="JBHSMP010000012">
    <property type="protein sequence ID" value="MFC5429016.1"/>
    <property type="molecule type" value="Genomic_DNA"/>
</dbReference>
<proteinExistence type="predicted"/>
<dbReference type="Proteomes" id="UP001596103">
    <property type="component" value="Unassembled WGS sequence"/>
</dbReference>
<evidence type="ECO:0000313" key="2">
    <source>
        <dbReference type="EMBL" id="MFC5429016.1"/>
    </source>
</evidence>
<keyword evidence="1" id="KW-1133">Transmembrane helix</keyword>
<gene>
    <name evidence="2" type="ORF">ACFPTO_09415</name>
</gene>
<keyword evidence="1" id="KW-0472">Membrane</keyword>
<evidence type="ECO:0008006" key="4">
    <source>
        <dbReference type="Google" id="ProtNLM"/>
    </source>
</evidence>
<keyword evidence="1" id="KW-0812">Transmembrane</keyword>
<sequence>MGWPGIVVIGVVVGAAGWWLHPMRARARGGFALAVMAGVLGAGLARVAGRVTGLFHDGELLEWPVCTAFALVFVAVAVALRVRR</sequence>
<feature type="transmembrane region" description="Helical" evidence="1">
    <location>
        <begin position="6"/>
        <end position="23"/>
    </location>
</feature>
<evidence type="ECO:0000256" key="1">
    <source>
        <dbReference type="SAM" id="Phobius"/>
    </source>
</evidence>
<comment type="caution">
    <text evidence="2">The sequence shown here is derived from an EMBL/GenBank/DDBJ whole genome shotgun (WGS) entry which is preliminary data.</text>
</comment>
<dbReference type="RefSeq" id="WP_377711057.1">
    <property type="nucleotide sequence ID" value="NZ_JBHSMP010000012.1"/>
</dbReference>
<feature type="transmembrane region" description="Helical" evidence="1">
    <location>
        <begin position="30"/>
        <end position="48"/>
    </location>
</feature>
<protein>
    <recommendedName>
        <fullName evidence="4">GlsB/YeaQ/YmgE family stress response membrane protein</fullName>
    </recommendedName>
</protein>
<feature type="transmembrane region" description="Helical" evidence="1">
    <location>
        <begin position="60"/>
        <end position="80"/>
    </location>
</feature>